<comment type="caution">
    <text evidence="2">The sequence shown here is derived from an EMBL/GenBank/DDBJ whole genome shotgun (WGS) entry which is preliminary data.</text>
</comment>
<gene>
    <name evidence="2" type="ORF">FB45DRAFT_872193</name>
</gene>
<dbReference type="Gene3D" id="2.30.60.10">
    <property type="entry name" value="Cyanovirin-N"/>
    <property type="match status" value="1"/>
</dbReference>
<evidence type="ECO:0000256" key="1">
    <source>
        <dbReference type="SAM" id="SignalP"/>
    </source>
</evidence>
<dbReference type="InterPro" id="IPR036673">
    <property type="entry name" value="Cyanovirin-N_sf"/>
</dbReference>
<dbReference type="EMBL" id="JARKIF010000020">
    <property type="protein sequence ID" value="KAJ7617729.1"/>
    <property type="molecule type" value="Genomic_DNA"/>
</dbReference>
<feature type="signal peptide" evidence="1">
    <location>
        <begin position="1"/>
        <end position="24"/>
    </location>
</feature>
<dbReference type="AlphaFoldDB" id="A0AAD7BD51"/>
<evidence type="ECO:0008006" key="4">
    <source>
        <dbReference type="Google" id="ProtNLM"/>
    </source>
</evidence>
<organism evidence="2 3">
    <name type="scientific">Roridomyces roridus</name>
    <dbReference type="NCBI Taxonomy" id="1738132"/>
    <lineage>
        <taxon>Eukaryota</taxon>
        <taxon>Fungi</taxon>
        <taxon>Dikarya</taxon>
        <taxon>Basidiomycota</taxon>
        <taxon>Agaricomycotina</taxon>
        <taxon>Agaricomycetes</taxon>
        <taxon>Agaricomycetidae</taxon>
        <taxon>Agaricales</taxon>
        <taxon>Marasmiineae</taxon>
        <taxon>Mycenaceae</taxon>
        <taxon>Roridomyces</taxon>
    </lineage>
</organism>
<keyword evidence="3" id="KW-1185">Reference proteome</keyword>
<feature type="chain" id="PRO_5041904964" description="Cyanovirin-N domain-containing protein" evidence="1">
    <location>
        <begin position="25"/>
        <end position="162"/>
    </location>
</feature>
<reference evidence="2" key="1">
    <citation type="submission" date="2023-03" db="EMBL/GenBank/DDBJ databases">
        <title>Massive genome expansion in bonnet fungi (Mycena s.s.) driven by repeated elements and novel gene families across ecological guilds.</title>
        <authorList>
            <consortium name="Lawrence Berkeley National Laboratory"/>
            <person name="Harder C.B."/>
            <person name="Miyauchi S."/>
            <person name="Viragh M."/>
            <person name="Kuo A."/>
            <person name="Thoen E."/>
            <person name="Andreopoulos B."/>
            <person name="Lu D."/>
            <person name="Skrede I."/>
            <person name="Drula E."/>
            <person name="Henrissat B."/>
            <person name="Morin E."/>
            <person name="Kohler A."/>
            <person name="Barry K."/>
            <person name="LaButti K."/>
            <person name="Morin E."/>
            <person name="Salamov A."/>
            <person name="Lipzen A."/>
            <person name="Mereny Z."/>
            <person name="Hegedus B."/>
            <person name="Baldrian P."/>
            <person name="Stursova M."/>
            <person name="Weitz H."/>
            <person name="Taylor A."/>
            <person name="Grigoriev I.V."/>
            <person name="Nagy L.G."/>
            <person name="Martin F."/>
            <person name="Kauserud H."/>
        </authorList>
    </citation>
    <scope>NUCLEOTIDE SEQUENCE</scope>
    <source>
        <strain evidence="2">9284</strain>
    </source>
</reference>
<evidence type="ECO:0000313" key="2">
    <source>
        <dbReference type="EMBL" id="KAJ7617729.1"/>
    </source>
</evidence>
<sequence length="162" mass="16754">MSPRLRSMLLPLILATASIVNVQATPVPLIPQKRGDTLTSACREFVLLEQSFLEAVCLPAPGESEIQSVVNLDFCVSEQNGDLVAGGGGFLGPGTCDPTSVSLDLVTVVLSAKCTSISGFTIGSELPLAMYIPSSSWSLAQGSSIISLDQAVVSVNGVLQCA</sequence>
<evidence type="ECO:0000313" key="3">
    <source>
        <dbReference type="Proteomes" id="UP001221142"/>
    </source>
</evidence>
<dbReference type="Proteomes" id="UP001221142">
    <property type="component" value="Unassembled WGS sequence"/>
</dbReference>
<keyword evidence="1" id="KW-0732">Signal</keyword>
<name>A0AAD7BD51_9AGAR</name>
<protein>
    <recommendedName>
        <fullName evidence="4">Cyanovirin-N domain-containing protein</fullName>
    </recommendedName>
</protein>
<proteinExistence type="predicted"/>
<dbReference type="SUPFAM" id="SSF51322">
    <property type="entry name" value="Cyanovirin-N"/>
    <property type="match status" value="1"/>
</dbReference>
<accession>A0AAD7BD51</accession>